<keyword evidence="3" id="KW-1185">Reference proteome</keyword>
<evidence type="ECO:0000313" key="3">
    <source>
        <dbReference type="Proteomes" id="UP000324222"/>
    </source>
</evidence>
<proteinExistence type="predicted"/>
<dbReference type="Proteomes" id="UP000324222">
    <property type="component" value="Unassembled WGS sequence"/>
</dbReference>
<feature type="chain" id="PRO_5022893523" evidence="1">
    <location>
        <begin position="21"/>
        <end position="112"/>
    </location>
</feature>
<accession>A0A5B7ETF4</accession>
<sequence length="112" mass="12333">MHPSTPNMGTLTVMVSLMACECPHQCDNGGRRKYIVGCSEKGFFLRDAALRPQCRVVVVLVGALSGQQLLPHAGPGVMFFFVLRHVTQLASLFLDTITGFPMAYYDNVNRQS</sequence>
<evidence type="ECO:0000256" key="1">
    <source>
        <dbReference type="SAM" id="SignalP"/>
    </source>
</evidence>
<comment type="caution">
    <text evidence="2">The sequence shown here is derived from an EMBL/GenBank/DDBJ whole genome shotgun (WGS) entry which is preliminary data.</text>
</comment>
<feature type="signal peptide" evidence="1">
    <location>
        <begin position="1"/>
        <end position="20"/>
    </location>
</feature>
<dbReference type="AlphaFoldDB" id="A0A5B7ETF4"/>
<dbReference type="EMBL" id="VSRR010003534">
    <property type="protein sequence ID" value="MPC36498.1"/>
    <property type="molecule type" value="Genomic_DNA"/>
</dbReference>
<protein>
    <submittedName>
        <fullName evidence="2">Uncharacterized protein</fullName>
    </submittedName>
</protein>
<name>A0A5B7ETF4_PORTR</name>
<keyword evidence="1" id="KW-0732">Signal</keyword>
<reference evidence="2 3" key="1">
    <citation type="submission" date="2019-05" db="EMBL/GenBank/DDBJ databases">
        <title>Another draft genome of Portunus trituberculatus and its Hox gene families provides insights of decapod evolution.</title>
        <authorList>
            <person name="Jeong J.-H."/>
            <person name="Song I."/>
            <person name="Kim S."/>
            <person name="Choi T."/>
            <person name="Kim D."/>
            <person name="Ryu S."/>
            <person name="Kim W."/>
        </authorList>
    </citation>
    <scope>NUCLEOTIDE SEQUENCE [LARGE SCALE GENOMIC DNA]</scope>
    <source>
        <tissue evidence="2">Muscle</tissue>
    </source>
</reference>
<gene>
    <name evidence="2" type="ORF">E2C01_029958</name>
</gene>
<organism evidence="2 3">
    <name type="scientific">Portunus trituberculatus</name>
    <name type="common">Swimming crab</name>
    <name type="synonym">Neptunus trituberculatus</name>
    <dbReference type="NCBI Taxonomy" id="210409"/>
    <lineage>
        <taxon>Eukaryota</taxon>
        <taxon>Metazoa</taxon>
        <taxon>Ecdysozoa</taxon>
        <taxon>Arthropoda</taxon>
        <taxon>Crustacea</taxon>
        <taxon>Multicrustacea</taxon>
        <taxon>Malacostraca</taxon>
        <taxon>Eumalacostraca</taxon>
        <taxon>Eucarida</taxon>
        <taxon>Decapoda</taxon>
        <taxon>Pleocyemata</taxon>
        <taxon>Brachyura</taxon>
        <taxon>Eubrachyura</taxon>
        <taxon>Portunoidea</taxon>
        <taxon>Portunidae</taxon>
        <taxon>Portuninae</taxon>
        <taxon>Portunus</taxon>
    </lineage>
</organism>
<evidence type="ECO:0000313" key="2">
    <source>
        <dbReference type="EMBL" id="MPC36498.1"/>
    </source>
</evidence>